<name>A0A7S3QXV6_DUNTE</name>
<dbReference type="GO" id="GO:0005762">
    <property type="term" value="C:mitochondrial large ribosomal subunit"/>
    <property type="evidence" value="ECO:0007669"/>
    <property type="project" value="TreeGrafter"/>
</dbReference>
<accession>A0A7S3QXV6</accession>
<dbReference type="GO" id="GO:0017148">
    <property type="term" value="P:negative regulation of translation"/>
    <property type="evidence" value="ECO:0007669"/>
    <property type="project" value="TreeGrafter"/>
</dbReference>
<protein>
    <recommendedName>
        <fullName evidence="5">50S ribosomal protein L13</fullName>
    </recommendedName>
</protein>
<organism evidence="4">
    <name type="scientific">Dunaliella tertiolecta</name>
    <name type="common">Green alga</name>
    <dbReference type="NCBI Taxonomy" id="3047"/>
    <lineage>
        <taxon>Eukaryota</taxon>
        <taxon>Viridiplantae</taxon>
        <taxon>Chlorophyta</taxon>
        <taxon>core chlorophytes</taxon>
        <taxon>Chlorophyceae</taxon>
        <taxon>CS clade</taxon>
        <taxon>Chlamydomonadales</taxon>
        <taxon>Dunaliellaceae</taxon>
        <taxon>Dunaliella</taxon>
    </lineage>
</organism>
<dbReference type="Pfam" id="PF00572">
    <property type="entry name" value="Ribosomal_L13"/>
    <property type="match status" value="1"/>
</dbReference>
<dbReference type="GO" id="GO:0006412">
    <property type="term" value="P:translation"/>
    <property type="evidence" value="ECO:0007669"/>
    <property type="project" value="InterPro"/>
</dbReference>
<dbReference type="InterPro" id="IPR005823">
    <property type="entry name" value="Ribosomal_uL13_bac-type"/>
</dbReference>
<dbReference type="SUPFAM" id="SSF52161">
    <property type="entry name" value="Ribosomal protein L13"/>
    <property type="match status" value="1"/>
</dbReference>
<dbReference type="AlphaFoldDB" id="A0A7S3QXV6"/>
<dbReference type="InterPro" id="IPR005822">
    <property type="entry name" value="Ribosomal_uL13"/>
</dbReference>
<keyword evidence="2" id="KW-0689">Ribosomal protein</keyword>
<reference evidence="4" key="1">
    <citation type="submission" date="2021-01" db="EMBL/GenBank/DDBJ databases">
        <authorList>
            <person name="Corre E."/>
            <person name="Pelletier E."/>
            <person name="Niang G."/>
            <person name="Scheremetjew M."/>
            <person name="Finn R."/>
            <person name="Kale V."/>
            <person name="Holt S."/>
            <person name="Cochrane G."/>
            <person name="Meng A."/>
            <person name="Brown T."/>
            <person name="Cohen L."/>
        </authorList>
    </citation>
    <scope>NUCLEOTIDE SEQUENCE</scope>
    <source>
        <strain evidence="4">CCMP1320</strain>
    </source>
</reference>
<dbReference type="CDD" id="cd00392">
    <property type="entry name" value="Ribosomal_L13"/>
    <property type="match status" value="1"/>
</dbReference>
<dbReference type="Gene3D" id="3.90.1180.10">
    <property type="entry name" value="Ribosomal protein L13"/>
    <property type="match status" value="1"/>
</dbReference>
<evidence type="ECO:0000256" key="3">
    <source>
        <dbReference type="ARBA" id="ARBA00023274"/>
    </source>
</evidence>
<dbReference type="NCBIfam" id="TIGR01066">
    <property type="entry name" value="rplM_bact"/>
    <property type="match status" value="1"/>
</dbReference>
<gene>
    <name evidence="4" type="ORF">DTER00134_LOCUS11831</name>
</gene>
<evidence type="ECO:0000256" key="2">
    <source>
        <dbReference type="ARBA" id="ARBA00022980"/>
    </source>
</evidence>
<evidence type="ECO:0008006" key="5">
    <source>
        <dbReference type="Google" id="ProtNLM"/>
    </source>
</evidence>
<dbReference type="InterPro" id="IPR036899">
    <property type="entry name" value="Ribosomal_uL13_sf"/>
</dbReference>
<proteinExistence type="inferred from homology"/>
<dbReference type="HAMAP" id="MF_01366">
    <property type="entry name" value="Ribosomal_uL13"/>
    <property type="match status" value="1"/>
</dbReference>
<evidence type="ECO:0000313" key="4">
    <source>
        <dbReference type="EMBL" id="CAE0496758.1"/>
    </source>
</evidence>
<dbReference type="EMBL" id="HBIP01019928">
    <property type="protein sequence ID" value="CAE0496758.1"/>
    <property type="molecule type" value="Transcribed_RNA"/>
</dbReference>
<comment type="similarity">
    <text evidence="1">Belongs to the universal ribosomal protein uL13 family.</text>
</comment>
<evidence type="ECO:0000256" key="1">
    <source>
        <dbReference type="ARBA" id="ARBA00006227"/>
    </source>
</evidence>
<keyword evidence="3" id="KW-0687">Ribonucleoprotein</keyword>
<sequence>MERVRLLQHLQSLETIKLDGLRFRLIDAKDMVVGRLAADIATILQGKDKPTYNPKQNMGDVVVVINASQVHLTHDKWQTKVYRWHTGYPGGLKSRTADKLWEKDPTEILRKAVSGMLPKNKLRIFRLDKLKIFPEAQHPFEGLEMVPYVPKPRITSAPEISWPLPDGFTPMNVERFAARALANRKYPPRRPIAGLEAFSNLLNNEEMSLLEASIRQEQDGKG</sequence>
<dbReference type="PANTHER" id="PTHR11545:SF2">
    <property type="entry name" value="LARGE RIBOSOMAL SUBUNIT PROTEIN UL13M"/>
    <property type="match status" value="1"/>
</dbReference>
<dbReference type="GO" id="GO:0003735">
    <property type="term" value="F:structural constituent of ribosome"/>
    <property type="evidence" value="ECO:0007669"/>
    <property type="project" value="InterPro"/>
</dbReference>
<dbReference type="PANTHER" id="PTHR11545">
    <property type="entry name" value="RIBOSOMAL PROTEIN L13"/>
    <property type="match status" value="1"/>
</dbReference>
<dbReference type="GO" id="GO:0003729">
    <property type="term" value="F:mRNA binding"/>
    <property type="evidence" value="ECO:0007669"/>
    <property type="project" value="TreeGrafter"/>
</dbReference>